<keyword evidence="1" id="KW-0175">Coiled coil</keyword>
<reference evidence="3" key="1">
    <citation type="submission" date="2021-02" db="EMBL/GenBank/DDBJ databases">
        <title>Genome sequence Cadophora malorum strain M34.</title>
        <authorList>
            <person name="Stefanovic E."/>
            <person name="Vu D."/>
            <person name="Scully C."/>
            <person name="Dijksterhuis J."/>
            <person name="Roader J."/>
            <person name="Houbraken J."/>
        </authorList>
    </citation>
    <scope>NUCLEOTIDE SEQUENCE</scope>
    <source>
        <strain evidence="3">M34</strain>
    </source>
</reference>
<accession>A0A8H7TJP4</accession>
<evidence type="ECO:0000313" key="4">
    <source>
        <dbReference type="Proteomes" id="UP000664132"/>
    </source>
</evidence>
<dbReference type="PANTHER" id="PTHR14187:SF82">
    <property type="entry name" value="FAMILY CHAPERONE, PUTATIVE (AFU_ORTHOLOGUE AFUA_7G08575)-RELATED"/>
    <property type="match status" value="1"/>
</dbReference>
<protein>
    <submittedName>
        <fullName evidence="3">Uncharacterized protein</fullName>
    </submittedName>
</protein>
<keyword evidence="4" id="KW-1185">Reference proteome</keyword>
<feature type="compositionally biased region" description="Low complexity" evidence="2">
    <location>
        <begin position="529"/>
        <end position="539"/>
    </location>
</feature>
<dbReference type="CDD" id="cd10170">
    <property type="entry name" value="ASKHA_NBD_HSP70"/>
    <property type="match status" value="1"/>
</dbReference>
<sequence>MRAAKRAGMHPVTLIKEPEATAMYTLHMLQDKTLSIGDAFVICDAGGGTVDLISYEITQLFPRLELKELVPGKGVMAGSLGLNKSFEEAVKNLPPYNSIPTYPDGWNGQCMNGSQQYDYQQYQNNTGPMSPANGCYGPTHGNGQFQATPREYPGSSQRHGQGQPSQHGSHPQYSEKRLPRNKDGYNNQDNLATRNSGPSEQFQGPDVRAHGHGREIDRGLDSSHRCGPYVGEQSSGAIDTANPHRHHVNYPGHRPSRESDNENSSGSDSDDDDDAKSWSSVGSSRHNGLGSKREMDSIQNIRNSLRAGHRDLEKVAHNLKTAAAAREKPADPAVPRITHALVSSTSQVELEFTTRKLARLESDLLQANNDLEASRRETIKLRNHAASAQESTKADAHKVRDLLARINILENDRMNNASKVESVKRDLTRSEKRNQDTLRKQSKFTAQNNILEAELAAAKEECQENLASSSAPSVRSTGDPVEIGRLKEVSKRLQAELTKERAIIAGMKAGMNNYEQRASELENQKRKNISSGASNIGGSYTKQRLAREKEEREKTDLERQLKLARNEAAKEKDLGTQLRSIFTKTVEVRGLQDGYDELAWLKTRADWRVSTMECASWIHSRYLPKAGVTITVIDEMMDKFMEPLLSRTLVRNTVKTALLKFCQRAHALILEVRQGRDLLEIEVPVSEIVYDDREHMVENYDVPQSQKFKSDDLAGEPILFALSGVLVNRTEGGERVVIENAHVIL</sequence>
<feature type="region of interest" description="Disordered" evidence="2">
    <location>
        <begin position="121"/>
        <end position="296"/>
    </location>
</feature>
<dbReference type="OrthoDB" id="4138121at2759"/>
<proteinExistence type="predicted"/>
<feature type="compositionally biased region" description="Polar residues" evidence="2">
    <location>
        <begin position="154"/>
        <end position="172"/>
    </location>
</feature>
<comment type="caution">
    <text evidence="3">The sequence shown here is derived from an EMBL/GenBank/DDBJ whole genome shotgun (WGS) entry which is preliminary data.</text>
</comment>
<gene>
    <name evidence="3" type="ORF">IFR04_006387</name>
</gene>
<dbReference type="PANTHER" id="PTHR14187">
    <property type="entry name" value="ALPHA KINASE/ELONGATION FACTOR 2 KINASE"/>
    <property type="match status" value="1"/>
</dbReference>
<feature type="region of interest" description="Disordered" evidence="2">
    <location>
        <begin position="523"/>
        <end position="553"/>
    </location>
</feature>
<feature type="compositionally biased region" description="Polar residues" evidence="2">
    <location>
        <begin position="184"/>
        <end position="202"/>
    </location>
</feature>
<feature type="region of interest" description="Disordered" evidence="2">
    <location>
        <begin position="420"/>
        <end position="441"/>
    </location>
</feature>
<feature type="compositionally biased region" description="Basic and acidic residues" evidence="2">
    <location>
        <begin position="207"/>
        <end position="224"/>
    </location>
</feature>
<feature type="compositionally biased region" description="Basic and acidic residues" evidence="2">
    <location>
        <begin position="173"/>
        <end position="183"/>
    </location>
</feature>
<dbReference type="Proteomes" id="UP000664132">
    <property type="component" value="Unassembled WGS sequence"/>
</dbReference>
<feature type="compositionally biased region" description="Basic and acidic residues" evidence="2">
    <location>
        <begin position="421"/>
        <end position="439"/>
    </location>
</feature>
<name>A0A8H7TJP4_9HELO</name>
<evidence type="ECO:0000256" key="1">
    <source>
        <dbReference type="SAM" id="Coils"/>
    </source>
</evidence>
<evidence type="ECO:0000256" key="2">
    <source>
        <dbReference type="SAM" id="MobiDB-lite"/>
    </source>
</evidence>
<feature type="coiled-coil region" evidence="1">
    <location>
        <begin position="350"/>
        <end position="377"/>
    </location>
</feature>
<dbReference type="AlphaFoldDB" id="A0A8H7TJP4"/>
<dbReference type="EMBL" id="JAFJYH010000083">
    <property type="protein sequence ID" value="KAG4420467.1"/>
    <property type="molecule type" value="Genomic_DNA"/>
</dbReference>
<evidence type="ECO:0000313" key="3">
    <source>
        <dbReference type="EMBL" id="KAG4420467.1"/>
    </source>
</evidence>
<organism evidence="3 4">
    <name type="scientific">Cadophora malorum</name>
    <dbReference type="NCBI Taxonomy" id="108018"/>
    <lineage>
        <taxon>Eukaryota</taxon>
        <taxon>Fungi</taxon>
        <taxon>Dikarya</taxon>
        <taxon>Ascomycota</taxon>
        <taxon>Pezizomycotina</taxon>
        <taxon>Leotiomycetes</taxon>
        <taxon>Helotiales</taxon>
        <taxon>Ploettnerulaceae</taxon>
        <taxon>Cadophora</taxon>
    </lineage>
</organism>